<dbReference type="Pfam" id="PF00069">
    <property type="entry name" value="Pkinase"/>
    <property type="match status" value="1"/>
</dbReference>
<feature type="domain" description="Protein kinase" evidence="1">
    <location>
        <begin position="1"/>
        <end position="282"/>
    </location>
</feature>
<dbReference type="SUPFAM" id="SSF56112">
    <property type="entry name" value="Protein kinase-like (PK-like)"/>
    <property type="match status" value="1"/>
</dbReference>
<name>A0ABR2K850_9EUKA</name>
<gene>
    <name evidence="2" type="ORF">M9Y10_038341</name>
</gene>
<dbReference type="InterPro" id="IPR011009">
    <property type="entry name" value="Kinase-like_dom_sf"/>
</dbReference>
<organism evidence="2 3">
    <name type="scientific">Tritrichomonas musculus</name>
    <dbReference type="NCBI Taxonomy" id="1915356"/>
    <lineage>
        <taxon>Eukaryota</taxon>
        <taxon>Metamonada</taxon>
        <taxon>Parabasalia</taxon>
        <taxon>Tritrichomonadida</taxon>
        <taxon>Tritrichomonadidae</taxon>
        <taxon>Tritrichomonas</taxon>
    </lineage>
</organism>
<dbReference type="EMBL" id="JAPFFF010000006">
    <property type="protein sequence ID" value="KAK8887303.1"/>
    <property type="molecule type" value="Genomic_DNA"/>
</dbReference>
<evidence type="ECO:0000313" key="2">
    <source>
        <dbReference type="EMBL" id="KAK8887303.1"/>
    </source>
</evidence>
<evidence type="ECO:0000259" key="1">
    <source>
        <dbReference type="PROSITE" id="PS50011"/>
    </source>
</evidence>
<keyword evidence="3" id="KW-1185">Reference proteome</keyword>
<dbReference type="Proteomes" id="UP001470230">
    <property type="component" value="Unassembled WGS sequence"/>
</dbReference>
<sequence length="330" mass="38641">MESGPNYLDINDFTIEQENPEDWEYPRIFILNEKATNTKYAAKELNAEIYSTPKNQKVLDRYLISLNQLHHPTILRYRGYSNVSLRDQKKWQPTIVTEFLENRSLQEKFDEIKRGINQQEWTPTKKFIDLIGIVYALKYLHQNKILHGNLKPSNVLLDKNFNPKICDFLQCQKLSEIKSSSQIYLAPEILKGEVGGNASDVYSFGIIAYELVTGSLPYPDISEINTNVLNQIIEGSLRPIFPSNFNANMKSLIERCWDPDYLKRPSFDEIFTKITQNVNDFQKDVDLNELNSYLKSLNENISMPAIKKNHFDEDDLKKIFHFYFVFIRKF</sequence>
<proteinExistence type="predicted"/>
<dbReference type="PANTHER" id="PTHR44329">
    <property type="entry name" value="SERINE/THREONINE-PROTEIN KINASE TNNI3K-RELATED"/>
    <property type="match status" value="1"/>
</dbReference>
<accession>A0ABR2K850</accession>
<comment type="caution">
    <text evidence="2">The sequence shown here is derived from an EMBL/GenBank/DDBJ whole genome shotgun (WGS) entry which is preliminary data.</text>
</comment>
<reference evidence="2 3" key="1">
    <citation type="submission" date="2024-04" db="EMBL/GenBank/DDBJ databases">
        <title>Tritrichomonas musculus Genome.</title>
        <authorList>
            <person name="Alves-Ferreira E."/>
            <person name="Grigg M."/>
            <person name="Lorenzi H."/>
            <person name="Galac M."/>
        </authorList>
    </citation>
    <scope>NUCLEOTIDE SEQUENCE [LARGE SCALE GENOMIC DNA]</scope>
    <source>
        <strain evidence="2 3">EAF2021</strain>
    </source>
</reference>
<protein>
    <recommendedName>
        <fullName evidence="1">Protein kinase domain-containing protein</fullName>
    </recommendedName>
</protein>
<dbReference type="Gene3D" id="1.10.510.10">
    <property type="entry name" value="Transferase(Phosphotransferase) domain 1"/>
    <property type="match status" value="1"/>
</dbReference>
<dbReference type="PANTHER" id="PTHR44329:SF214">
    <property type="entry name" value="PROTEIN KINASE DOMAIN-CONTAINING PROTEIN"/>
    <property type="match status" value="1"/>
</dbReference>
<dbReference type="InterPro" id="IPR051681">
    <property type="entry name" value="Ser/Thr_Kinases-Pseudokinases"/>
</dbReference>
<dbReference type="InterPro" id="IPR000719">
    <property type="entry name" value="Prot_kinase_dom"/>
</dbReference>
<evidence type="ECO:0000313" key="3">
    <source>
        <dbReference type="Proteomes" id="UP001470230"/>
    </source>
</evidence>
<dbReference type="PROSITE" id="PS50011">
    <property type="entry name" value="PROTEIN_KINASE_DOM"/>
    <property type="match status" value="1"/>
</dbReference>